<dbReference type="Proteomes" id="UP000193067">
    <property type="component" value="Unassembled WGS sequence"/>
</dbReference>
<evidence type="ECO:0000256" key="1">
    <source>
        <dbReference type="SAM" id="MobiDB-lite"/>
    </source>
</evidence>
<protein>
    <submittedName>
        <fullName evidence="2">Uncharacterized protein</fullName>
    </submittedName>
</protein>
<sequence length="249" mass="27019">MVCGLSADMLASLDALEAVAARVRQLPVPRPKNRVFADIGAAFVCSPDPTETTFKSSYMPQLVSPPSTPTEDQQRRRQASSATLSPEKTPRMRSRSSSATSYRSASTHTIAVSNIVNHPKLSKTLGLGTVVPGANSAQAKQPDSSVQVSAAEVPHVLHKKASAKSLKTPKTPKTLKSIFRSRPPPVPSLPDYDEVDSPVRKPPLKYRFSDGSVLRREDRRIDSVMSLKRPFGSDSAPGRHVDADSFLFM</sequence>
<dbReference type="OrthoDB" id="2755543at2759"/>
<dbReference type="AlphaFoldDB" id="A0A1Y2J3J1"/>
<evidence type="ECO:0000313" key="2">
    <source>
        <dbReference type="EMBL" id="OSD07917.1"/>
    </source>
</evidence>
<accession>A0A1Y2J3J1</accession>
<feature type="region of interest" description="Disordered" evidence="1">
    <location>
        <begin position="158"/>
        <end position="203"/>
    </location>
</feature>
<evidence type="ECO:0000313" key="3">
    <source>
        <dbReference type="Proteomes" id="UP000193067"/>
    </source>
</evidence>
<feature type="compositionally biased region" description="Low complexity" evidence="1">
    <location>
        <begin position="164"/>
        <end position="177"/>
    </location>
</feature>
<name>A0A1Y2J3J1_TRAC3</name>
<dbReference type="EMBL" id="KZ084087">
    <property type="protein sequence ID" value="OSD07917.1"/>
    <property type="molecule type" value="Genomic_DNA"/>
</dbReference>
<gene>
    <name evidence="2" type="ORF">PYCCODRAFT_1430102</name>
</gene>
<proteinExistence type="predicted"/>
<keyword evidence="3" id="KW-1185">Reference proteome</keyword>
<feature type="compositionally biased region" description="Low complexity" evidence="1">
    <location>
        <begin position="95"/>
        <end position="105"/>
    </location>
</feature>
<feature type="region of interest" description="Disordered" evidence="1">
    <location>
        <begin position="55"/>
        <end position="105"/>
    </location>
</feature>
<reference evidence="2 3" key="1">
    <citation type="journal article" date="2015" name="Biotechnol. Biofuels">
        <title>Enhanced degradation of softwood versus hardwood by the white-rot fungus Pycnoporus coccineus.</title>
        <authorList>
            <person name="Couturier M."/>
            <person name="Navarro D."/>
            <person name="Chevret D."/>
            <person name="Henrissat B."/>
            <person name="Piumi F."/>
            <person name="Ruiz-Duenas F.J."/>
            <person name="Martinez A.T."/>
            <person name="Grigoriev I.V."/>
            <person name="Riley R."/>
            <person name="Lipzen A."/>
            <person name="Berrin J.G."/>
            <person name="Master E.R."/>
            <person name="Rosso M.N."/>
        </authorList>
    </citation>
    <scope>NUCLEOTIDE SEQUENCE [LARGE SCALE GENOMIC DNA]</scope>
    <source>
        <strain evidence="2 3">BRFM310</strain>
    </source>
</reference>
<organism evidence="2 3">
    <name type="scientific">Trametes coccinea (strain BRFM310)</name>
    <name type="common">Pycnoporus coccineus</name>
    <dbReference type="NCBI Taxonomy" id="1353009"/>
    <lineage>
        <taxon>Eukaryota</taxon>
        <taxon>Fungi</taxon>
        <taxon>Dikarya</taxon>
        <taxon>Basidiomycota</taxon>
        <taxon>Agaricomycotina</taxon>
        <taxon>Agaricomycetes</taxon>
        <taxon>Polyporales</taxon>
        <taxon>Polyporaceae</taxon>
        <taxon>Trametes</taxon>
    </lineage>
</organism>